<dbReference type="EC" id="2.4.1.227" evidence="10"/>
<dbReference type="Proteomes" id="UP000218896">
    <property type="component" value="Unassembled WGS sequence"/>
</dbReference>
<feature type="binding site" evidence="10">
    <location>
        <position position="124"/>
    </location>
    <ligand>
        <name>UDP-N-acetyl-alpha-D-glucosamine</name>
        <dbReference type="ChEBI" id="CHEBI:57705"/>
    </ligand>
</feature>
<dbReference type="Gene3D" id="3.40.50.2000">
    <property type="entry name" value="Glycogen Phosphorylase B"/>
    <property type="match status" value="2"/>
</dbReference>
<comment type="subcellular location">
    <subcellularLocation>
        <location evidence="10">Cell membrane</location>
        <topology evidence="10">Peripheral membrane protein</topology>
        <orientation evidence="10">Cytoplasmic side</orientation>
    </subcellularLocation>
</comment>
<evidence type="ECO:0000256" key="11">
    <source>
        <dbReference type="SAM" id="Coils"/>
    </source>
</evidence>
<protein>
    <recommendedName>
        <fullName evidence="10">UDP-N-acetylglucosamine--N-acetylmuramyl-(pentapeptide) pyrophosphoryl-undecaprenol N-acetylglucosamine transferase</fullName>
        <ecNumber evidence="10">2.4.1.227</ecNumber>
    </recommendedName>
    <alternativeName>
        <fullName evidence="10">Undecaprenyl-PP-MurNAc-pentapeptide-UDPGlcNAc GlcNAc transferase</fullName>
    </alternativeName>
</protein>
<evidence type="ECO:0000256" key="4">
    <source>
        <dbReference type="ARBA" id="ARBA00022679"/>
    </source>
</evidence>
<accession>A0A2A2F550</accession>
<keyword evidence="11" id="KW-0175">Coiled coil</keyword>
<evidence type="ECO:0000256" key="9">
    <source>
        <dbReference type="ARBA" id="ARBA00023316"/>
    </source>
</evidence>
<keyword evidence="15" id="KW-1185">Reference proteome</keyword>
<comment type="function">
    <text evidence="10">Cell wall formation. Catalyzes the transfer of a GlcNAc subunit on undecaprenyl-pyrophosphoryl-MurNAc-pentapeptide (lipid intermediate I) to form undecaprenyl-pyrophosphoryl-MurNAc-(pentapeptide)GlcNAc (lipid intermediate II).</text>
</comment>
<evidence type="ECO:0000256" key="2">
    <source>
        <dbReference type="ARBA" id="ARBA00022618"/>
    </source>
</evidence>
<dbReference type="SUPFAM" id="SSF53756">
    <property type="entry name" value="UDP-Glycosyltransferase/glycogen phosphorylase"/>
    <property type="match status" value="1"/>
</dbReference>
<evidence type="ECO:0000256" key="6">
    <source>
        <dbReference type="ARBA" id="ARBA00022984"/>
    </source>
</evidence>
<reference evidence="14 15" key="1">
    <citation type="submission" date="2017-08" db="EMBL/GenBank/DDBJ databases">
        <title>Halovibrio sewagensis sp. nov., isolated from wastewater of high salinity.</title>
        <authorList>
            <person name="Dong X."/>
            <person name="Zhang G."/>
        </authorList>
    </citation>
    <scope>NUCLEOTIDE SEQUENCE [LARGE SCALE GENOMIC DNA]</scope>
    <source>
        <strain evidence="14 15">YL5-2</strain>
    </source>
</reference>
<dbReference type="GO" id="GO:0005886">
    <property type="term" value="C:plasma membrane"/>
    <property type="evidence" value="ECO:0007669"/>
    <property type="project" value="UniProtKB-SubCell"/>
</dbReference>
<dbReference type="GO" id="GO:0050511">
    <property type="term" value="F:undecaprenyldiphospho-muramoylpentapeptide beta-N-acetylglucosaminyltransferase activity"/>
    <property type="evidence" value="ECO:0007669"/>
    <property type="project" value="UniProtKB-UniRule"/>
</dbReference>
<organism evidence="14 15">
    <name type="scientific">Halovibrio salipaludis</name>
    <dbReference type="NCBI Taxonomy" id="2032626"/>
    <lineage>
        <taxon>Bacteria</taxon>
        <taxon>Pseudomonadati</taxon>
        <taxon>Pseudomonadota</taxon>
        <taxon>Gammaproteobacteria</taxon>
        <taxon>Oceanospirillales</taxon>
        <taxon>Halomonadaceae</taxon>
        <taxon>Halovibrio</taxon>
    </lineage>
</organism>
<feature type="binding site" evidence="10">
    <location>
        <position position="163"/>
    </location>
    <ligand>
        <name>UDP-N-acetyl-alpha-D-glucosamine</name>
        <dbReference type="ChEBI" id="CHEBI:57705"/>
    </ligand>
</feature>
<dbReference type="HAMAP" id="MF_00033">
    <property type="entry name" value="MurG"/>
    <property type="match status" value="1"/>
</dbReference>
<evidence type="ECO:0000259" key="12">
    <source>
        <dbReference type="Pfam" id="PF03033"/>
    </source>
</evidence>
<evidence type="ECO:0000256" key="5">
    <source>
        <dbReference type="ARBA" id="ARBA00022960"/>
    </source>
</evidence>
<dbReference type="AlphaFoldDB" id="A0A2A2F550"/>
<dbReference type="GO" id="GO:0005975">
    <property type="term" value="P:carbohydrate metabolic process"/>
    <property type="evidence" value="ECO:0007669"/>
    <property type="project" value="InterPro"/>
</dbReference>
<feature type="binding site" evidence="10">
    <location>
        <position position="289"/>
    </location>
    <ligand>
        <name>UDP-N-acetyl-alpha-D-glucosamine</name>
        <dbReference type="ChEBI" id="CHEBI:57705"/>
    </ligand>
</feature>
<comment type="caution">
    <text evidence="14">The sequence shown here is derived from an EMBL/GenBank/DDBJ whole genome shotgun (WGS) entry which is preliminary data.</text>
</comment>
<dbReference type="Pfam" id="PF04101">
    <property type="entry name" value="Glyco_tran_28_C"/>
    <property type="match status" value="1"/>
</dbReference>
<keyword evidence="1 10" id="KW-1003">Cell membrane</keyword>
<dbReference type="UniPathway" id="UPA00219"/>
<feature type="binding site" evidence="10">
    <location>
        <position position="244"/>
    </location>
    <ligand>
        <name>UDP-N-acetyl-alpha-D-glucosamine</name>
        <dbReference type="ChEBI" id="CHEBI:57705"/>
    </ligand>
</feature>
<dbReference type="InterPro" id="IPR006009">
    <property type="entry name" value="GlcNAc_MurG"/>
</dbReference>
<evidence type="ECO:0000256" key="10">
    <source>
        <dbReference type="HAMAP-Rule" id="MF_00033"/>
    </source>
</evidence>
<dbReference type="InterPro" id="IPR007235">
    <property type="entry name" value="Glyco_trans_28_C"/>
</dbReference>
<gene>
    <name evidence="10 14" type="primary">murG</name>
    <name evidence="14" type="ORF">CK501_12130</name>
</gene>
<evidence type="ECO:0000256" key="8">
    <source>
        <dbReference type="ARBA" id="ARBA00023306"/>
    </source>
</evidence>
<dbReference type="CDD" id="cd03785">
    <property type="entry name" value="GT28_MurG"/>
    <property type="match status" value="1"/>
</dbReference>
<dbReference type="OrthoDB" id="9808936at2"/>
<dbReference type="GO" id="GO:0008360">
    <property type="term" value="P:regulation of cell shape"/>
    <property type="evidence" value="ECO:0007669"/>
    <property type="project" value="UniProtKB-KW"/>
</dbReference>
<dbReference type="GO" id="GO:0009252">
    <property type="term" value="P:peptidoglycan biosynthetic process"/>
    <property type="evidence" value="ECO:0007669"/>
    <property type="project" value="UniProtKB-UniRule"/>
</dbReference>
<comment type="similarity">
    <text evidence="10">Belongs to the glycosyltransferase 28 family. MurG subfamily.</text>
</comment>
<dbReference type="GO" id="GO:0071555">
    <property type="term" value="P:cell wall organization"/>
    <property type="evidence" value="ECO:0007669"/>
    <property type="project" value="UniProtKB-KW"/>
</dbReference>
<feature type="binding site" evidence="10">
    <location>
        <begin position="12"/>
        <end position="14"/>
    </location>
    <ligand>
        <name>UDP-N-acetyl-alpha-D-glucosamine</name>
        <dbReference type="ChEBI" id="CHEBI:57705"/>
    </ligand>
</feature>
<keyword evidence="6 10" id="KW-0573">Peptidoglycan synthesis</keyword>
<evidence type="ECO:0000313" key="15">
    <source>
        <dbReference type="Proteomes" id="UP000218896"/>
    </source>
</evidence>
<evidence type="ECO:0000256" key="7">
    <source>
        <dbReference type="ARBA" id="ARBA00023136"/>
    </source>
</evidence>
<dbReference type="RefSeq" id="WP_095618008.1">
    <property type="nucleotide sequence ID" value="NZ_NSKD01000005.1"/>
</dbReference>
<keyword evidence="4 10" id="KW-0808">Transferase</keyword>
<evidence type="ECO:0000256" key="3">
    <source>
        <dbReference type="ARBA" id="ARBA00022676"/>
    </source>
</evidence>
<feature type="domain" description="Glycosyl transferase family 28 C-terminal" evidence="13">
    <location>
        <begin position="184"/>
        <end position="347"/>
    </location>
</feature>
<dbReference type="PANTHER" id="PTHR21015">
    <property type="entry name" value="UDP-N-ACETYLGLUCOSAMINE--N-ACETYLMURAMYL-(PENTAPEPTIDE) PYROPHOSPHORYL-UNDECAPRENOL N-ACETYLGLUCOSAMINE TRANSFERASE 1"/>
    <property type="match status" value="1"/>
</dbReference>
<keyword evidence="7 10" id="KW-0472">Membrane</keyword>
<comment type="catalytic activity">
    <reaction evidence="10">
        <text>di-trans,octa-cis-undecaprenyl diphospho-N-acetyl-alpha-D-muramoyl-L-alanyl-D-glutamyl-meso-2,6-diaminopimeloyl-D-alanyl-D-alanine + UDP-N-acetyl-alpha-D-glucosamine = di-trans,octa-cis-undecaprenyl diphospho-[N-acetyl-alpha-D-glucosaminyl-(1-&gt;4)]-N-acetyl-alpha-D-muramoyl-L-alanyl-D-glutamyl-meso-2,6-diaminopimeloyl-D-alanyl-D-alanine + UDP + H(+)</text>
        <dbReference type="Rhea" id="RHEA:31227"/>
        <dbReference type="ChEBI" id="CHEBI:15378"/>
        <dbReference type="ChEBI" id="CHEBI:57705"/>
        <dbReference type="ChEBI" id="CHEBI:58223"/>
        <dbReference type="ChEBI" id="CHEBI:61387"/>
        <dbReference type="ChEBI" id="CHEBI:61388"/>
        <dbReference type="EC" id="2.4.1.227"/>
    </reaction>
</comment>
<dbReference type="NCBIfam" id="TIGR01133">
    <property type="entry name" value="murG"/>
    <property type="match status" value="1"/>
</dbReference>
<keyword evidence="3 10" id="KW-0328">Glycosyltransferase</keyword>
<comment type="pathway">
    <text evidence="10">Cell wall biogenesis; peptidoglycan biosynthesis.</text>
</comment>
<sequence>MSQRFLIMAGGTGGHVFPALATAEALREKGHDVAWLGSRGGMEADLIGGRDIPLHLIEVSGLRGKGGLTRLAAPLKLVRALWQAVAVIRRVRPDCVLGMGGFAAGPGGLAAWLLRRPLVIHEQNAVAGMTNQWLSRLAEITLEAFPGAYGSRTVTRCTGNPVRQDLTGLPEPAERIGRGQRLKLLVLGGSRGARAINEVVPEALASLAAGEQPEVRHQCGRDHLESTRKAYADAGLSADVVPFIGDMAEAYGWADLVVCRAGALTLAELACVGVGSVLVPFPHAVDDHQTANARHLSDAGAALLMPQSQLDAAGLAREIQRLDDDRDALRTMAERARELAVPDATERVVNYCLEAAHGRA</sequence>
<feature type="coiled-coil region" evidence="11">
    <location>
        <begin position="312"/>
        <end position="339"/>
    </location>
</feature>
<dbReference type="GO" id="GO:0051301">
    <property type="term" value="P:cell division"/>
    <property type="evidence" value="ECO:0007669"/>
    <property type="project" value="UniProtKB-KW"/>
</dbReference>
<dbReference type="PANTHER" id="PTHR21015:SF22">
    <property type="entry name" value="GLYCOSYLTRANSFERASE"/>
    <property type="match status" value="1"/>
</dbReference>
<evidence type="ECO:0000259" key="13">
    <source>
        <dbReference type="Pfam" id="PF04101"/>
    </source>
</evidence>
<comment type="caution">
    <text evidence="10">Lacks conserved residue(s) required for the propagation of feature annotation.</text>
</comment>
<keyword evidence="5 10" id="KW-0133">Cell shape</keyword>
<dbReference type="EMBL" id="NSKD01000005">
    <property type="protein sequence ID" value="PAU79940.1"/>
    <property type="molecule type" value="Genomic_DNA"/>
</dbReference>
<dbReference type="GO" id="GO:0051991">
    <property type="term" value="F:UDP-N-acetyl-D-glucosamine:N-acetylmuramoyl-L-alanyl-D-glutamyl-meso-2,6-diaminopimelyl-D-alanyl-D-alanine-diphosphoundecaprenol 4-beta-N-acetylglucosaminlytransferase activity"/>
    <property type="evidence" value="ECO:0007669"/>
    <property type="project" value="RHEA"/>
</dbReference>
<keyword evidence="2 10" id="KW-0132">Cell division</keyword>
<keyword evidence="8 10" id="KW-0131">Cell cycle</keyword>
<proteinExistence type="inferred from homology"/>
<keyword evidence="9 10" id="KW-0961">Cell wall biogenesis/degradation</keyword>
<evidence type="ECO:0000256" key="1">
    <source>
        <dbReference type="ARBA" id="ARBA00022475"/>
    </source>
</evidence>
<feature type="domain" description="Glycosyltransferase family 28 N-terminal" evidence="12">
    <location>
        <begin position="5"/>
        <end position="139"/>
    </location>
</feature>
<name>A0A2A2F550_9GAMM</name>
<dbReference type="Pfam" id="PF03033">
    <property type="entry name" value="Glyco_transf_28"/>
    <property type="match status" value="1"/>
</dbReference>
<feature type="binding site" evidence="10">
    <location>
        <position position="190"/>
    </location>
    <ligand>
        <name>UDP-N-acetyl-alpha-D-glucosamine</name>
        <dbReference type="ChEBI" id="CHEBI:57705"/>
    </ligand>
</feature>
<evidence type="ECO:0000313" key="14">
    <source>
        <dbReference type="EMBL" id="PAU79940.1"/>
    </source>
</evidence>
<dbReference type="InterPro" id="IPR004276">
    <property type="entry name" value="GlycoTrans_28_N"/>
</dbReference>